<feature type="compositionally biased region" description="Polar residues" evidence="1">
    <location>
        <begin position="1"/>
        <end position="12"/>
    </location>
</feature>
<dbReference type="Proteomes" id="UP000014629">
    <property type="component" value="Unassembled WGS sequence"/>
</dbReference>
<gene>
    <name evidence="3" type="ORF">STRAU_0910</name>
</gene>
<dbReference type="PATRIC" id="fig|1286094.4.peg.890"/>
<dbReference type="Pfam" id="PF14040">
    <property type="entry name" value="DNase_NucA_NucB"/>
    <property type="match status" value="1"/>
</dbReference>
<evidence type="ECO:0000256" key="1">
    <source>
        <dbReference type="SAM" id="MobiDB-lite"/>
    </source>
</evidence>
<sequence>MDTTINTARPGQQGSGRAVIKTKFTNPGWGSSNSLSLSTSDVRCDTALPGSTRKAGCVNSGYTPEMVYSKSGPYPELAKHIEHGQNAKNLPGKHGTNRFLTRLTDKEKRKANQKKACPPSLPRPPGKSCDEYPFASTWQGASTGGGDFSRRMINARQNSKGGSALNNFYTYNRIIEKDRFLVWIKP</sequence>
<feature type="region of interest" description="Disordered" evidence="1">
    <location>
        <begin position="1"/>
        <end position="38"/>
    </location>
</feature>
<feature type="domain" description="Deoxyribonuclease NucA/NucB" evidence="2">
    <location>
        <begin position="104"/>
        <end position="182"/>
    </location>
</feature>
<evidence type="ECO:0000259" key="2">
    <source>
        <dbReference type="Pfam" id="PF14040"/>
    </source>
</evidence>
<protein>
    <recommendedName>
        <fullName evidence="2">Deoxyribonuclease NucA/NucB domain-containing protein</fullName>
    </recommendedName>
</protein>
<dbReference type="InterPro" id="IPR029476">
    <property type="entry name" value="DNase_NucA_NucB"/>
</dbReference>
<proteinExistence type="predicted"/>
<evidence type="ECO:0000313" key="3">
    <source>
        <dbReference type="EMBL" id="EPH46029.1"/>
    </source>
</evidence>
<comment type="caution">
    <text evidence="3">The sequence shown here is derived from an EMBL/GenBank/DDBJ whole genome shotgun (WGS) entry which is preliminary data.</text>
</comment>
<evidence type="ECO:0000313" key="4">
    <source>
        <dbReference type="Proteomes" id="UP000014629"/>
    </source>
</evidence>
<feature type="region of interest" description="Disordered" evidence="1">
    <location>
        <begin position="106"/>
        <end position="127"/>
    </location>
</feature>
<dbReference type="OrthoDB" id="2751008at2"/>
<dbReference type="EMBL" id="AOPZ01000030">
    <property type="protein sequence ID" value="EPH46029.1"/>
    <property type="molecule type" value="Genomic_DNA"/>
</dbReference>
<name>S3ZTC1_9ACTN</name>
<organism evidence="3 4">
    <name type="scientific">Streptomyces aurantiacus JA 4570</name>
    <dbReference type="NCBI Taxonomy" id="1286094"/>
    <lineage>
        <taxon>Bacteria</taxon>
        <taxon>Bacillati</taxon>
        <taxon>Actinomycetota</taxon>
        <taxon>Actinomycetes</taxon>
        <taxon>Kitasatosporales</taxon>
        <taxon>Streptomycetaceae</taxon>
        <taxon>Streptomyces</taxon>
        <taxon>Streptomyces aurantiacus group</taxon>
    </lineage>
</organism>
<reference evidence="3 4" key="1">
    <citation type="submission" date="2013-02" db="EMBL/GenBank/DDBJ databases">
        <title>Draft Genome Sequence of Streptomyces aurantiacus, Which Produces Setomimycin.</title>
        <authorList>
            <person name="Gruening B.A."/>
            <person name="Praeg A."/>
            <person name="Erxleben A."/>
            <person name="Guenther S."/>
            <person name="Mueller M."/>
        </authorList>
    </citation>
    <scope>NUCLEOTIDE SEQUENCE [LARGE SCALE GENOMIC DNA]</scope>
    <source>
        <strain evidence="3 4">JA 4570</strain>
    </source>
</reference>
<accession>S3ZTC1</accession>
<keyword evidence="4" id="KW-1185">Reference proteome</keyword>
<dbReference type="RefSeq" id="WP_016639042.1">
    <property type="nucleotide sequence ID" value="NZ_AOPZ01000030.1"/>
</dbReference>
<dbReference type="AlphaFoldDB" id="S3ZTC1"/>